<dbReference type="InterPro" id="IPR036865">
    <property type="entry name" value="CRAL-TRIO_dom_sf"/>
</dbReference>
<reference evidence="3 4" key="2">
    <citation type="journal article" date="2008" name="Nature">
        <title>The Phaeodactylum genome reveals the evolutionary history of diatom genomes.</title>
        <authorList>
            <person name="Bowler C."/>
            <person name="Allen A.E."/>
            <person name="Badger J.H."/>
            <person name="Grimwood J."/>
            <person name="Jabbari K."/>
            <person name="Kuo A."/>
            <person name="Maheswari U."/>
            <person name="Martens C."/>
            <person name="Maumus F."/>
            <person name="Otillar R.P."/>
            <person name="Rayko E."/>
            <person name="Salamov A."/>
            <person name="Vandepoele K."/>
            <person name="Beszteri B."/>
            <person name="Gruber A."/>
            <person name="Heijde M."/>
            <person name="Katinka M."/>
            <person name="Mock T."/>
            <person name="Valentin K."/>
            <person name="Verret F."/>
            <person name="Berges J.A."/>
            <person name="Brownlee C."/>
            <person name="Cadoret J.P."/>
            <person name="Chiovitti A."/>
            <person name="Choi C.J."/>
            <person name="Coesel S."/>
            <person name="De Martino A."/>
            <person name="Detter J.C."/>
            <person name="Durkin C."/>
            <person name="Falciatore A."/>
            <person name="Fournet J."/>
            <person name="Haruta M."/>
            <person name="Huysman M.J."/>
            <person name="Jenkins B.D."/>
            <person name="Jiroutova K."/>
            <person name="Jorgensen R.E."/>
            <person name="Joubert Y."/>
            <person name="Kaplan A."/>
            <person name="Kroger N."/>
            <person name="Kroth P.G."/>
            <person name="La Roche J."/>
            <person name="Lindquist E."/>
            <person name="Lommer M."/>
            <person name="Martin-Jezequel V."/>
            <person name="Lopez P.J."/>
            <person name="Lucas S."/>
            <person name="Mangogna M."/>
            <person name="McGinnis K."/>
            <person name="Medlin L.K."/>
            <person name="Montsant A."/>
            <person name="Oudot-Le Secq M.P."/>
            <person name="Napoli C."/>
            <person name="Obornik M."/>
            <person name="Parker M.S."/>
            <person name="Petit J.L."/>
            <person name="Porcel B.M."/>
            <person name="Poulsen N."/>
            <person name="Robison M."/>
            <person name="Rychlewski L."/>
            <person name="Rynearson T.A."/>
            <person name="Schmutz J."/>
            <person name="Shapiro H."/>
            <person name="Siaut M."/>
            <person name="Stanley M."/>
            <person name="Sussman M.R."/>
            <person name="Taylor A.R."/>
            <person name="Vardi A."/>
            <person name="von Dassow P."/>
            <person name="Vyverman W."/>
            <person name="Willis A."/>
            <person name="Wyrwicz L.S."/>
            <person name="Rokhsar D.S."/>
            <person name="Weissenbach J."/>
            <person name="Armbrust E.V."/>
            <person name="Green B.R."/>
            <person name="Van de Peer Y."/>
            <person name="Grigoriev I.V."/>
        </authorList>
    </citation>
    <scope>NUCLEOTIDE SEQUENCE [LARGE SCALE GENOMIC DNA]</scope>
    <source>
        <strain evidence="3 4">CCMP1335</strain>
    </source>
</reference>
<feature type="compositionally biased region" description="Polar residues" evidence="1">
    <location>
        <begin position="37"/>
        <end position="46"/>
    </location>
</feature>
<dbReference type="PaxDb" id="35128-Thaps9091"/>
<proteinExistence type="predicted"/>
<accession>B8CAC2</accession>
<dbReference type="AlphaFoldDB" id="B8CAC2"/>
<gene>
    <name evidence="3" type="ORF">THAPSDRAFT_9091</name>
</gene>
<feature type="domain" description="CRAL-TRIO" evidence="2">
    <location>
        <begin position="134"/>
        <end position="310"/>
    </location>
</feature>
<dbReference type="GO" id="GO:0008526">
    <property type="term" value="F:phosphatidylinositol transfer activity"/>
    <property type="evidence" value="ECO:0000318"/>
    <property type="project" value="GO_Central"/>
</dbReference>
<name>B8CAC2_THAPS</name>
<evidence type="ECO:0000256" key="1">
    <source>
        <dbReference type="SAM" id="MobiDB-lite"/>
    </source>
</evidence>
<dbReference type="Gene3D" id="3.40.525.10">
    <property type="entry name" value="CRAL-TRIO lipid binding domain"/>
    <property type="match status" value="1"/>
</dbReference>
<protein>
    <submittedName>
        <fullName evidence="3">Phosphatidylinositol/phosphatidylcholine transfer protein</fullName>
    </submittedName>
</protein>
<reference evidence="3 4" key="1">
    <citation type="journal article" date="2004" name="Science">
        <title>The genome of the diatom Thalassiosira pseudonana: ecology, evolution, and metabolism.</title>
        <authorList>
            <person name="Armbrust E.V."/>
            <person name="Berges J.A."/>
            <person name="Bowler C."/>
            <person name="Green B.R."/>
            <person name="Martinez D."/>
            <person name="Putnam N.H."/>
            <person name="Zhou S."/>
            <person name="Allen A.E."/>
            <person name="Apt K.E."/>
            <person name="Bechner M."/>
            <person name="Brzezinski M.A."/>
            <person name="Chaal B.K."/>
            <person name="Chiovitti A."/>
            <person name="Davis A.K."/>
            <person name="Demarest M.S."/>
            <person name="Detter J.C."/>
            <person name="Glavina T."/>
            <person name="Goodstein D."/>
            <person name="Hadi M.Z."/>
            <person name="Hellsten U."/>
            <person name="Hildebrand M."/>
            <person name="Jenkins B.D."/>
            <person name="Jurka J."/>
            <person name="Kapitonov V.V."/>
            <person name="Kroger N."/>
            <person name="Lau W.W."/>
            <person name="Lane T.W."/>
            <person name="Larimer F.W."/>
            <person name="Lippmeier J.C."/>
            <person name="Lucas S."/>
            <person name="Medina M."/>
            <person name="Montsant A."/>
            <person name="Obornik M."/>
            <person name="Parker M.S."/>
            <person name="Palenik B."/>
            <person name="Pazour G.J."/>
            <person name="Richardson P.M."/>
            <person name="Rynearson T.A."/>
            <person name="Saito M.A."/>
            <person name="Schwartz D.C."/>
            <person name="Thamatrakoln K."/>
            <person name="Valentin K."/>
            <person name="Vardi A."/>
            <person name="Wilkerson F.P."/>
            <person name="Rokhsar D.S."/>
        </authorList>
    </citation>
    <scope>NUCLEOTIDE SEQUENCE [LARGE SCALE GENOMIC DNA]</scope>
    <source>
        <strain evidence="3 4">CCMP1335</strain>
    </source>
</reference>
<dbReference type="GeneID" id="7447544"/>
<dbReference type="SUPFAM" id="SSF46938">
    <property type="entry name" value="CRAL/TRIO N-terminal domain"/>
    <property type="match status" value="1"/>
</dbReference>
<feature type="region of interest" description="Disordered" evidence="1">
    <location>
        <begin position="31"/>
        <end position="64"/>
    </location>
</feature>
<dbReference type="KEGG" id="tps:THAPSDRAFT_9091"/>
<dbReference type="PROSITE" id="PS50191">
    <property type="entry name" value="CRAL_TRIO"/>
    <property type="match status" value="1"/>
</dbReference>
<dbReference type="InterPro" id="IPR051026">
    <property type="entry name" value="PI/PC_transfer"/>
</dbReference>
<dbReference type="EMBL" id="CM000647">
    <property type="protein sequence ID" value="EED89657.1"/>
    <property type="molecule type" value="Genomic_DNA"/>
</dbReference>
<organism evidence="3 4">
    <name type="scientific">Thalassiosira pseudonana</name>
    <name type="common">Marine diatom</name>
    <name type="synonym">Cyclotella nana</name>
    <dbReference type="NCBI Taxonomy" id="35128"/>
    <lineage>
        <taxon>Eukaryota</taxon>
        <taxon>Sar</taxon>
        <taxon>Stramenopiles</taxon>
        <taxon>Ochrophyta</taxon>
        <taxon>Bacillariophyta</taxon>
        <taxon>Coscinodiscophyceae</taxon>
        <taxon>Thalassiosirophycidae</taxon>
        <taxon>Thalassiosirales</taxon>
        <taxon>Thalassiosiraceae</taxon>
        <taxon>Thalassiosira</taxon>
    </lineage>
</organism>
<evidence type="ECO:0000313" key="4">
    <source>
        <dbReference type="Proteomes" id="UP000001449"/>
    </source>
</evidence>
<dbReference type="eggNOG" id="KOG1471">
    <property type="taxonomic scope" value="Eukaryota"/>
</dbReference>
<dbReference type="SMART" id="SM00516">
    <property type="entry name" value="SEC14"/>
    <property type="match status" value="1"/>
</dbReference>
<dbReference type="PANTHER" id="PTHR45657">
    <property type="entry name" value="CRAL-TRIO DOMAIN-CONTAINING PROTEIN YKL091C-RELATED"/>
    <property type="match status" value="1"/>
</dbReference>
<dbReference type="GO" id="GO:0006892">
    <property type="term" value="P:post-Golgi vesicle-mediated transport"/>
    <property type="evidence" value="ECO:0000318"/>
    <property type="project" value="GO_Central"/>
</dbReference>
<dbReference type="SUPFAM" id="SSF52087">
    <property type="entry name" value="CRAL/TRIO domain"/>
    <property type="match status" value="1"/>
</dbReference>
<evidence type="ECO:0000259" key="2">
    <source>
        <dbReference type="PROSITE" id="PS50191"/>
    </source>
</evidence>
<dbReference type="InterPro" id="IPR036273">
    <property type="entry name" value="CRAL/TRIO_N_dom_sf"/>
</dbReference>
<evidence type="ECO:0000313" key="3">
    <source>
        <dbReference type="EMBL" id="EED89657.1"/>
    </source>
</evidence>
<dbReference type="CDD" id="cd00170">
    <property type="entry name" value="SEC14"/>
    <property type="match status" value="1"/>
</dbReference>
<dbReference type="InParanoid" id="B8CAC2"/>
<dbReference type="InterPro" id="IPR001251">
    <property type="entry name" value="CRAL-TRIO_dom"/>
</dbReference>
<dbReference type="RefSeq" id="XP_002293196.1">
    <property type="nucleotide sequence ID" value="XM_002293160.1"/>
</dbReference>
<dbReference type="HOGENOM" id="CLU_793419_0_0_1"/>
<keyword evidence="4" id="KW-1185">Reference proteome</keyword>
<dbReference type="Pfam" id="PF00650">
    <property type="entry name" value="CRAL_TRIO"/>
    <property type="match status" value="1"/>
</dbReference>
<sequence length="350" mass="40279">MLVPSPQNESGGKGKKVSLVKELIVSLLRGGYHDTTNHYQPNSDKSNPPPPPPPPMHRDNEPTNEQQTCVHNFSNTQYCSDTASNKPPYPTGTWERYLRATNNDAQEAQRRLTETLLWRSQYGMDQILSLPHTQFDIIKRYYPHAFHLQGWNNEPVYYESPAKINLEALKQNGLSLENLIRHYALITEFMWSYVSPHQHGPMSRGITVIDLDGMRMRDFVGDVVTFVKRAASFTSQHYPERAGTIYILNSPPFFQVIWRMIKPLVDPVTLDKVRVVQNNQGHFAIRDALMERIPIQNIPREYGGESQYMLGGAPEEQLLQELMNHNNYHGNKPQNGHVCRFCNQLQEAQR</sequence>
<dbReference type="PANTHER" id="PTHR45657:SF61">
    <property type="entry name" value="CRAL-TRIO DOMAIN-CONTAINING PROTEIN"/>
    <property type="match status" value="1"/>
</dbReference>
<dbReference type="OMA" id="GTWERYL"/>
<dbReference type="Proteomes" id="UP000001449">
    <property type="component" value="Chromosome 12"/>
</dbReference>